<dbReference type="InterPro" id="IPR017853">
    <property type="entry name" value="GH"/>
</dbReference>
<dbReference type="InterPro" id="IPR043797">
    <property type="entry name" value="MupG_N"/>
</dbReference>
<dbReference type="InterPro" id="IPR008589">
    <property type="entry name" value="MupG"/>
</dbReference>
<dbReference type="Pfam" id="PF05913">
    <property type="entry name" value="MupG_C"/>
    <property type="match status" value="1"/>
</dbReference>
<protein>
    <recommendedName>
        <fullName evidence="5">Outer surface protein</fullName>
    </recommendedName>
</protein>
<dbReference type="AlphaFoldDB" id="A0A1H0VMB5"/>
<reference evidence="3 4" key="1">
    <citation type="submission" date="2016-10" db="EMBL/GenBank/DDBJ databases">
        <authorList>
            <person name="de Groot N.N."/>
        </authorList>
    </citation>
    <scope>NUCLEOTIDE SEQUENCE [LARGE SCALE GENOMIC DNA]</scope>
    <source>
        <strain evidence="3 4">S137</strain>
    </source>
</reference>
<gene>
    <name evidence="3" type="ORF">SAMN05216366_1608</name>
</gene>
<feature type="domain" description="6-phospho-N-acetylmuramidase N-terminal" evidence="2">
    <location>
        <begin position="4"/>
        <end position="233"/>
    </location>
</feature>
<dbReference type="EMBL" id="FNJQ01000060">
    <property type="protein sequence ID" value="SDP79206.1"/>
    <property type="molecule type" value="Genomic_DNA"/>
</dbReference>
<feature type="domain" description="6-phospho-N-acetylmuramidase C-terminal" evidence="1">
    <location>
        <begin position="253"/>
        <end position="354"/>
    </location>
</feature>
<organism evidence="3 4">
    <name type="scientific">Selenomonas ruminantium</name>
    <dbReference type="NCBI Taxonomy" id="971"/>
    <lineage>
        <taxon>Bacteria</taxon>
        <taxon>Bacillati</taxon>
        <taxon>Bacillota</taxon>
        <taxon>Negativicutes</taxon>
        <taxon>Selenomonadales</taxon>
        <taxon>Selenomonadaceae</taxon>
        <taxon>Selenomonas</taxon>
    </lineage>
</organism>
<dbReference type="Pfam" id="PF19200">
    <property type="entry name" value="MupG_N"/>
    <property type="match status" value="1"/>
</dbReference>
<evidence type="ECO:0008006" key="5">
    <source>
        <dbReference type="Google" id="ProtNLM"/>
    </source>
</evidence>
<sequence>MENGLSLYPGLGLPFEQSAAVIAQAAASGLRRLFLSLPDYDCELGDIKAELSLILKTAREHDLDVIANLTQRSLTRLNLDELSPTHFRMWGIKALRFAEDFSPADIASFSRNRQGIRAVLNASTVTAKLIAALVELKANFAQIDALHSFYPRPGTGLSEDFLVGKTMLLHKAGIRVGAFAAGQDKSYGFFQAGHPTLENHREESLSLACRHLIALGIDGIFLGDMPPTEAEMQLAGQLSDRSVTLQAKWLTRDPRERAHLQHVFTARQDAAQMAIRAQEGSLLLQEHIAPANTQYRPIGAITIDNEKNLPCMGEVQICRLPQEASPGVNVAAQIDEAELNLIEYISPGRKFSFQFHE</sequence>
<evidence type="ECO:0000313" key="4">
    <source>
        <dbReference type="Proteomes" id="UP000182412"/>
    </source>
</evidence>
<dbReference type="InterPro" id="IPR029000">
    <property type="entry name" value="Cyclophilin-like_dom_sf"/>
</dbReference>
<evidence type="ECO:0000259" key="1">
    <source>
        <dbReference type="Pfam" id="PF05913"/>
    </source>
</evidence>
<accession>A0A1H0VMB5</accession>
<dbReference type="SUPFAM" id="SSF50891">
    <property type="entry name" value="Cyclophilin-like"/>
    <property type="match status" value="1"/>
</dbReference>
<dbReference type="Gene3D" id="3.20.20.70">
    <property type="entry name" value="Aldolase class I"/>
    <property type="match status" value="1"/>
</dbReference>
<name>A0A1H0VMB5_SELRU</name>
<evidence type="ECO:0000259" key="2">
    <source>
        <dbReference type="Pfam" id="PF19200"/>
    </source>
</evidence>
<dbReference type="Gene3D" id="2.40.100.10">
    <property type="entry name" value="Cyclophilin-like"/>
    <property type="match status" value="1"/>
</dbReference>
<proteinExistence type="predicted"/>
<dbReference type="InterPro" id="IPR013785">
    <property type="entry name" value="Aldolase_TIM"/>
</dbReference>
<dbReference type="PANTHER" id="PTHR38435:SF2">
    <property type="entry name" value="DUF871 DOMAIN-CONTAINING PROTEIN"/>
    <property type="match status" value="1"/>
</dbReference>
<evidence type="ECO:0000313" key="3">
    <source>
        <dbReference type="EMBL" id="SDP79206.1"/>
    </source>
</evidence>
<dbReference type="Proteomes" id="UP000182412">
    <property type="component" value="Unassembled WGS sequence"/>
</dbReference>
<dbReference type="SUPFAM" id="SSF51445">
    <property type="entry name" value="(Trans)glycosidases"/>
    <property type="match status" value="1"/>
</dbReference>
<dbReference type="InterPro" id="IPR043894">
    <property type="entry name" value="MupG_C"/>
</dbReference>
<dbReference type="PANTHER" id="PTHR38435">
    <property type="match status" value="1"/>
</dbReference>